<keyword evidence="5" id="KW-1185">Reference proteome</keyword>
<dbReference type="Proteomes" id="UP000192422">
    <property type="component" value="Chromosome"/>
</dbReference>
<evidence type="ECO:0000313" key="4">
    <source>
        <dbReference type="EMBL" id="QPZ92051.1"/>
    </source>
</evidence>
<dbReference type="Pfam" id="PF00589">
    <property type="entry name" value="Phage_integrase"/>
    <property type="match status" value="1"/>
</dbReference>
<sequence length="478" mass="52895">MPKHRVTAPRDAWPDVLRVRFDALSLSDHQRHRLGQALGRWVLLAPDPLEVTRQTCEAVIAPIQRARRGVAASMRQVLGLVFPEAAPMLYSLREPRRRNRRDPRTDFAEHLKRHLGRCPQEWQDRAAPMLIVDPDGLGDGLLVQVWAASTLKRRVEAAGRYFDCCRVSGLPCVLHSAGVKARLRELQEAGSRPAAATIEIASLLAFSSALFPEKDHGWLEKTHRSLKKIAAASPSRNAGRALPADDLRQFGLEIFALADRKFEEARLRRDFEEAHMLARTALALVLLTEAPMRVGALASIDVTPGLLSRLGVIHVEGCYTKTGEAETRLFSGDAVRCLASYISRHRAAMALPTENKLFVGDNGLAVLGATLSENIGRLTEEQLGRRVTAHPIRHSAANFIVARAPEEAALASVILGHRTSGVTPVYTRRAGQVLASQSHAEAARRTAERLGADTEVFRRKTGKAPRRKRQDRALRKKR</sequence>
<dbReference type="SUPFAM" id="SSF56349">
    <property type="entry name" value="DNA breaking-rejoining enzymes"/>
    <property type="match status" value="1"/>
</dbReference>
<proteinExistence type="predicted"/>
<evidence type="ECO:0000256" key="2">
    <source>
        <dbReference type="SAM" id="MobiDB-lite"/>
    </source>
</evidence>
<name>A0ABX6YW11_9RHOB</name>
<dbReference type="InterPro" id="IPR013762">
    <property type="entry name" value="Integrase-like_cat_sf"/>
</dbReference>
<accession>A0ABX6YW11</accession>
<gene>
    <name evidence="4" type="ORF">AKL02_014930</name>
</gene>
<dbReference type="RefSeq" id="WP_083078978.1">
    <property type="nucleotide sequence ID" value="NZ_CP053562.1"/>
</dbReference>
<dbReference type="InterPro" id="IPR002104">
    <property type="entry name" value="Integrase_catalytic"/>
</dbReference>
<dbReference type="PROSITE" id="PS51898">
    <property type="entry name" value="TYR_RECOMBINASE"/>
    <property type="match status" value="1"/>
</dbReference>
<dbReference type="EMBL" id="CP053562">
    <property type="protein sequence ID" value="QPZ92051.1"/>
    <property type="molecule type" value="Genomic_DNA"/>
</dbReference>
<feature type="region of interest" description="Disordered" evidence="2">
    <location>
        <begin position="450"/>
        <end position="478"/>
    </location>
</feature>
<dbReference type="Gene3D" id="1.10.443.10">
    <property type="entry name" value="Intergrase catalytic core"/>
    <property type="match status" value="1"/>
</dbReference>
<feature type="compositionally biased region" description="Basic residues" evidence="2">
    <location>
        <begin position="459"/>
        <end position="478"/>
    </location>
</feature>
<organism evidence="4 5">
    <name type="scientific">Thioclava electrotropha</name>
    <dbReference type="NCBI Taxonomy" id="1549850"/>
    <lineage>
        <taxon>Bacteria</taxon>
        <taxon>Pseudomonadati</taxon>
        <taxon>Pseudomonadota</taxon>
        <taxon>Alphaproteobacteria</taxon>
        <taxon>Rhodobacterales</taxon>
        <taxon>Paracoccaceae</taxon>
        <taxon>Thioclava</taxon>
    </lineage>
</organism>
<protein>
    <submittedName>
        <fullName evidence="4">Site-specific integrase</fullName>
    </submittedName>
</protein>
<evidence type="ECO:0000313" key="5">
    <source>
        <dbReference type="Proteomes" id="UP000192422"/>
    </source>
</evidence>
<evidence type="ECO:0000256" key="1">
    <source>
        <dbReference type="ARBA" id="ARBA00023172"/>
    </source>
</evidence>
<dbReference type="InterPro" id="IPR011010">
    <property type="entry name" value="DNA_brk_join_enz"/>
</dbReference>
<feature type="domain" description="Tyr recombinase" evidence="3">
    <location>
        <begin position="256"/>
        <end position="439"/>
    </location>
</feature>
<evidence type="ECO:0000259" key="3">
    <source>
        <dbReference type="PROSITE" id="PS51898"/>
    </source>
</evidence>
<keyword evidence="1" id="KW-0233">DNA recombination</keyword>
<reference evidence="4 5" key="1">
    <citation type="submission" date="2020-05" db="EMBL/GenBank/DDBJ databases">
        <title>Thioclava electrotropha strain Elox9 finished genome.</title>
        <authorList>
            <person name="Rowe A.R."/>
            <person name="Wilbanks E.G."/>
        </authorList>
    </citation>
    <scope>NUCLEOTIDE SEQUENCE [LARGE SCALE GENOMIC DNA]</scope>
    <source>
        <strain evidence="4 5">Elox9</strain>
    </source>
</reference>